<dbReference type="InterPro" id="IPR013210">
    <property type="entry name" value="LRR_N_plant-typ"/>
</dbReference>
<comment type="subcellular location">
    <subcellularLocation>
        <location evidence="1">Membrane</location>
        <topology evidence="1">Single-pass type I membrane protein</topology>
    </subcellularLocation>
</comment>
<feature type="transmembrane region" description="Helical" evidence="11">
    <location>
        <begin position="244"/>
        <end position="266"/>
    </location>
</feature>
<keyword evidence="9" id="KW-0675">Receptor</keyword>
<keyword evidence="7 11" id="KW-1133">Transmembrane helix</keyword>
<keyword evidence="8 11" id="KW-0472">Membrane</keyword>
<comment type="similarity">
    <text evidence="2">Belongs to the RLP family.</text>
</comment>
<protein>
    <recommendedName>
        <fullName evidence="12">Leucine-rich repeat-containing N-terminal plant-type domain-containing protein</fullName>
    </recommendedName>
</protein>
<dbReference type="PROSITE" id="PS51450">
    <property type="entry name" value="LRR"/>
    <property type="match status" value="1"/>
</dbReference>
<accession>A0AAE0A2L3</accession>
<evidence type="ECO:0000256" key="7">
    <source>
        <dbReference type="ARBA" id="ARBA00022989"/>
    </source>
</evidence>
<proteinExistence type="inferred from homology"/>
<evidence type="ECO:0000256" key="9">
    <source>
        <dbReference type="ARBA" id="ARBA00023170"/>
    </source>
</evidence>
<evidence type="ECO:0000256" key="4">
    <source>
        <dbReference type="ARBA" id="ARBA00022692"/>
    </source>
</evidence>
<evidence type="ECO:0000313" key="14">
    <source>
        <dbReference type="Proteomes" id="UP001281410"/>
    </source>
</evidence>
<keyword evidence="3" id="KW-0433">Leucine-rich repeat</keyword>
<evidence type="ECO:0000256" key="3">
    <source>
        <dbReference type="ARBA" id="ARBA00022614"/>
    </source>
</evidence>
<evidence type="ECO:0000256" key="6">
    <source>
        <dbReference type="ARBA" id="ARBA00022737"/>
    </source>
</evidence>
<evidence type="ECO:0000256" key="11">
    <source>
        <dbReference type="SAM" id="Phobius"/>
    </source>
</evidence>
<dbReference type="FunFam" id="3.80.10.10:FF:000275">
    <property type="entry name" value="Leucine-rich repeat receptor-like protein kinase"/>
    <property type="match status" value="1"/>
</dbReference>
<keyword evidence="5" id="KW-0732">Signal</keyword>
<dbReference type="EMBL" id="JANJYJ010000007">
    <property type="protein sequence ID" value="KAK3199605.1"/>
    <property type="molecule type" value="Genomic_DNA"/>
</dbReference>
<dbReference type="Pfam" id="PF00560">
    <property type="entry name" value="LRR_1"/>
    <property type="match status" value="1"/>
</dbReference>
<evidence type="ECO:0000256" key="2">
    <source>
        <dbReference type="ARBA" id="ARBA00009592"/>
    </source>
</evidence>
<feature type="domain" description="Leucine-rich repeat-containing N-terminal plant-type" evidence="12">
    <location>
        <begin position="23"/>
        <end position="62"/>
    </location>
</feature>
<name>A0AAE0A2L3_9ROSI</name>
<gene>
    <name evidence="13" type="ORF">Dsin_023020</name>
</gene>
<dbReference type="PANTHER" id="PTHR48063">
    <property type="entry name" value="LRR RECEPTOR-LIKE KINASE"/>
    <property type="match status" value="1"/>
</dbReference>
<keyword evidence="4 11" id="KW-0812">Transmembrane</keyword>
<keyword evidence="10" id="KW-0325">Glycoprotein</keyword>
<evidence type="ECO:0000259" key="12">
    <source>
        <dbReference type="Pfam" id="PF08263"/>
    </source>
</evidence>
<dbReference type="SUPFAM" id="SSF52058">
    <property type="entry name" value="L domain-like"/>
    <property type="match status" value="1"/>
</dbReference>
<dbReference type="Pfam" id="PF08263">
    <property type="entry name" value="LRRNT_2"/>
    <property type="match status" value="1"/>
</dbReference>
<evidence type="ECO:0000256" key="8">
    <source>
        <dbReference type="ARBA" id="ARBA00023136"/>
    </source>
</evidence>
<sequence>MLLAVATITVSFSDGSTYVGCIKSEREALLRFKNDLNDSSNRLSSWVRDHGDCCKWDAVVCSNFTGHVLELHLRNSFSKQFFASDAEIQAYWRSMLRGIISEYNSILNLVRSIDLSKNYFSGEIPMEVTSLRALQSLNFSHNSLTGRIPESIGDMREIESLDLSANRLSGEIPQSITSLTYLGQLNLSNNKLIGSIPSSTQLQSFTASSFNGNELCGSPLKNCSTTVVTVPTSRHENGEHEVDWFYISMALGFVVGFWSLIGPLLINKRWRCMYCRFLDRLGDKFYFGVRKLC</sequence>
<dbReference type="InterPro" id="IPR046956">
    <property type="entry name" value="RLP23-like"/>
</dbReference>
<comment type="caution">
    <text evidence="13">The sequence shown here is derived from an EMBL/GenBank/DDBJ whole genome shotgun (WGS) entry which is preliminary data.</text>
</comment>
<dbReference type="GO" id="GO:0016020">
    <property type="term" value="C:membrane"/>
    <property type="evidence" value="ECO:0007669"/>
    <property type="project" value="UniProtKB-SubCell"/>
</dbReference>
<keyword evidence="6" id="KW-0677">Repeat</keyword>
<dbReference type="AlphaFoldDB" id="A0AAE0A2L3"/>
<dbReference type="Gene3D" id="3.80.10.10">
    <property type="entry name" value="Ribonuclease Inhibitor"/>
    <property type="match status" value="2"/>
</dbReference>
<organism evidence="13 14">
    <name type="scientific">Dipteronia sinensis</name>
    <dbReference type="NCBI Taxonomy" id="43782"/>
    <lineage>
        <taxon>Eukaryota</taxon>
        <taxon>Viridiplantae</taxon>
        <taxon>Streptophyta</taxon>
        <taxon>Embryophyta</taxon>
        <taxon>Tracheophyta</taxon>
        <taxon>Spermatophyta</taxon>
        <taxon>Magnoliopsida</taxon>
        <taxon>eudicotyledons</taxon>
        <taxon>Gunneridae</taxon>
        <taxon>Pentapetalae</taxon>
        <taxon>rosids</taxon>
        <taxon>malvids</taxon>
        <taxon>Sapindales</taxon>
        <taxon>Sapindaceae</taxon>
        <taxon>Hippocastanoideae</taxon>
        <taxon>Acereae</taxon>
        <taxon>Dipteronia</taxon>
    </lineage>
</organism>
<dbReference type="PRINTS" id="PR00019">
    <property type="entry name" value="LEURICHRPT"/>
</dbReference>
<keyword evidence="14" id="KW-1185">Reference proteome</keyword>
<dbReference type="InterPro" id="IPR032675">
    <property type="entry name" value="LRR_dom_sf"/>
</dbReference>
<evidence type="ECO:0000313" key="13">
    <source>
        <dbReference type="EMBL" id="KAK3199605.1"/>
    </source>
</evidence>
<evidence type="ECO:0000256" key="5">
    <source>
        <dbReference type="ARBA" id="ARBA00022729"/>
    </source>
</evidence>
<dbReference type="Proteomes" id="UP001281410">
    <property type="component" value="Unassembled WGS sequence"/>
</dbReference>
<dbReference type="InterPro" id="IPR001611">
    <property type="entry name" value="Leu-rich_rpt"/>
</dbReference>
<evidence type="ECO:0000256" key="1">
    <source>
        <dbReference type="ARBA" id="ARBA00004479"/>
    </source>
</evidence>
<evidence type="ECO:0000256" key="10">
    <source>
        <dbReference type="ARBA" id="ARBA00023180"/>
    </source>
</evidence>
<reference evidence="13" key="1">
    <citation type="journal article" date="2023" name="Plant J.">
        <title>Genome sequences and population genomics provide insights into the demographic history, inbreeding, and mutation load of two 'living fossil' tree species of Dipteronia.</title>
        <authorList>
            <person name="Feng Y."/>
            <person name="Comes H.P."/>
            <person name="Chen J."/>
            <person name="Zhu S."/>
            <person name="Lu R."/>
            <person name="Zhang X."/>
            <person name="Li P."/>
            <person name="Qiu J."/>
            <person name="Olsen K.M."/>
            <person name="Qiu Y."/>
        </authorList>
    </citation>
    <scope>NUCLEOTIDE SEQUENCE</scope>
    <source>
        <strain evidence="13">NBL</strain>
    </source>
</reference>
<dbReference type="Pfam" id="PF13855">
    <property type="entry name" value="LRR_8"/>
    <property type="match status" value="1"/>
</dbReference>
<dbReference type="PANTHER" id="PTHR48063:SF98">
    <property type="entry name" value="LRR RECEPTOR-LIKE SERINE_THREONINE-PROTEIN KINASE FLS2"/>
    <property type="match status" value="1"/>
</dbReference>